<dbReference type="Proteomes" id="UP000004508">
    <property type="component" value="Unassembled WGS sequence"/>
</dbReference>
<organism evidence="1 2">
    <name type="scientific">Ktedonobacter racemifer DSM 44963</name>
    <dbReference type="NCBI Taxonomy" id="485913"/>
    <lineage>
        <taxon>Bacteria</taxon>
        <taxon>Bacillati</taxon>
        <taxon>Chloroflexota</taxon>
        <taxon>Ktedonobacteria</taxon>
        <taxon>Ktedonobacterales</taxon>
        <taxon>Ktedonobacteraceae</taxon>
        <taxon>Ktedonobacter</taxon>
    </lineage>
</organism>
<proteinExistence type="predicted"/>
<dbReference type="STRING" id="485913.Krac_0643"/>
<protein>
    <submittedName>
        <fullName evidence="1">Uncharacterized protein</fullName>
    </submittedName>
</protein>
<gene>
    <name evidence="1" type="ORF">Krac_0643</name>
</gene>
<dbReference type="EMBL" id="ADVG01000005">
    <property type="protein sequence ID" value="EFH80092.1"/>
    <property type="molecule type" value="Genomic_DNA"/>
</dbReference>
<dbReference type="InParanoid" id="D6U881"/>
<name>D6U881_KTERA</name>
<accession>D6U881</accession>
<keyword evidence="2" id="KW-1185">Reference proteome</keyword>
<evidence type="ECO:0000313" key="1">
    <source>
        <dbReference type="EMBL" id="EFH80092.1"/>
    </source>
</evidence>
<reference evidence="1 2" key="1">
    <citation type="journal article" date="2011" name="Stand. Genomic Sci.">
        <title>Non-contiguous finished genome sequence and contextual data of the filamentous soil bacterium Ktedonobacter racemifer type strain (SOSP1-21).</title>
        <authorList>
            <person name="Chang Y.J."/>
            <person name="Land M."/>
            <person name="Hauser L."/>
            <person name="Chertkov O."/>
            <person name="Del Rio T.G."/>
            <person name="Nolan M."/>
            <person name="Copeland A."/>
            <person name="Tice H."/>
            <person name="Cheng J.F."/>
            <person name="Lucas S."/>
            <person name="Han C."/>
            <person name="Goodwin L."/>
            <person name="Pitluck S."/>
            <person name="Ivanova N."/>
            <person name="Ovchinikova G."/>
            <person name="Pati A."/>
            <person name="Chen A."/>
            <person name="Palaniappan K."/>
            <person name="Mavromatis K."/>
            <person name="Liolios K."/>
            <person name="Brettin T."/>
            <person name="Fiebig A."/>
            <person name="Rohde M."/>
            <person name="Abt B."/>
            <person name="Goker M."/>
            <person name="Detter J.C."/>
            <person name="Woyke T."/>
            <person name="Bristow J."/>
            <person name="Eisen J.A."/>
            <person name="Markowitz V."/>
            <person name="Hugenholtz P."/>
            <person name="Kyrpides N.C."/>
            <person name="Klenk H.P."/>
            <person name="Lapidus A."/>
        </authorList>
    </citation>
    <scope>NUCLEOTIDE SEQUENCE [LARGE SCALE GENOMIC DNA]</scope>
    <source>
        <strain evidence="2">DSM 44963</strain>
    </source>
</reference>
<evidence type="ECO:0000313" key="2">
    <source>
        <dbReference type="Proteomes" id="UP000004508"/>
    </source>
</evidence>
<dbReference type="AlphaFoldDB" id="D6U881"/>
<sequence>MLLSNLPSALMLDTFEAEDWARLEQVEHVLTQLMQAIDWIHHYTSHTVESG</sequence>
<comment type="caution">
    <text evidence="1">The sequence shown here is derived from an EMBL/GenBank/DDBJ whole genome shotgun (WGS) entry which is preliminary data.</text>
</comment>